<gene>
    <name evidence="2" type="ORF">GJ668_02580</name>
</gene>
<dbReference type="PIRSF" id="PIRSF029347">
    <property type="entry name" value="RecF"/>
    <property type="match status" value="1"/>
</dbReference>
<proteinExistence type="predicted"/>
<dbReference type="AlphaFoldDB" id="A0A6N8EBR4"/>
<protein>
    <submittedName>
        <fullName evidence="2">AAA family ATPase</fullName>
    </submittedName>
</protein>
<keyword evidence="3" id="KW-1185">Reference proteome</keyword>
<dbReference type="GO" id="GO:0000731">
    <property type="term" value="P:DNA synthesis involved in DNA repair"/>
    <property type="evidence" value="ECO:0007669"/>
    <property type="project" value="TreeGrafter"/>
</dbReference>
<name>A0A6N8EBR4_9GAMM</name>
<dbReference type="Pfam" id="PF13304">
    <property type="entry name" value="AAA_21"/>
    <property type="match status" value="1"/>
</dbReference>
<dbReference type="RefSeq" id="WP_155448551.1">
    <property type="nucleotide sequence ID" value="NZ_WNKT01000003.1"/>
</dbReference>
<dbReference type="Proteomes" id="UP000434044">
    <property type="component" value="Unassembled WGS sequence"/>
</dbReference>
<accession>A0A6N8EBR4</accession>
<sequence length="387" mass="43613">MIVTCLKLKNWRNFREVDVPLGPRAYVIGANASGKSNLLDVFRFLRALAQADGGGLQKAVKERGGLGKLRSLHARKDSELRIEVELSESSRDEAPTWVYQLAFNSDGKPAQRAIVTEEHVEHNGELILSRPDDSDRKDPERLTQTHLEQINNNAEFRAIVEFFAATTYLHLVPQLLKYGGEISHRVLENDPFGQGLMQRIAKTAKRTRDARLRRIEQALGQAVPLFSELRFEQDKVTGLWHLEANFKHWRPHGAWQQEDQLSDGTLRLIGLLWALLESEGLLLLEEPELSLNDGIVQHIPLLIDRVLRDRKKRQSTVQVLISTHSEMLLSRITDADSLLLIETGHVGSTVQPPDTEERRAMDHGLNAAEVLLPKTSPSGLEQLGLFG</sequence>
<dbReference type="PANTHER" id="PTHR32182:SF22">
    <property type="entry name" value="ATP-DEPENDENT ENDONUCLEASE, OLD FAMILY-RELATED"/>
    <property type="match status" value="1"/>
</dbReference>
<dbReference type="GO" id="GO:0016887">
    <property type="term" value="F:ATP hydrolysis activity"/>
    <property type="evidence" value="ECO:0007669"/>
    <property type="project" value="InterPro"/>
</dbReference>
<evidence type="ECO:0000313" key="3">
    <source>
        <dbReference type="Proteomes" id="UP000434044"/>
    </source>
</evidence>
<organism evidence="2 3">
    <name type="scientific">Allochromatium palmeri</name>
    <dbReference type="NCBI Taxonomy" id="231048"/>
    <lineage>
        <taxon>Bacteria</taxon>
        <taxon>Pseudomonadati</taxon>
        <taxon>Pseudomonadota</taxon>
        <taxon>Gammaproteobacteria</taxon>
        <taxon>Chromatiales</taxon>
        <taxon>Chromatiaceae</taxon>
        <taxon>Allochromatium</taxon>
    </lineage>
</organism>
<dbReference type="InterPro" id="IPR014555">
    <property type="entry name" value="RecF-like"/>
</dbReference>
<reference evidence="2 3" key="1">
    <citation type="submission" date="2019-11" db="EMBL/GenBank/DDBJ databases">
        <title>Whole-genome sequence of the anaerobic purple sulfur bacterium Allochromatium palmeri DSM 15591.</title>
        <authorList>
            <person name="Kyndt J.A."/>
            <person name="Meyer T.E."/>
        </authorList>
    </citation>
    <scope>NUCLEOTIDE SEQUENCE [LARGE SCALE GENOMIC DNA]</scope>
    <source>
        <strain evidence="2 3">DSM 15591</strain>
    </source>
</reference>
<dbReference type="OrthoDB" id="5572477at2"/>
<feature type="domain" description="ATPase AAA-type core" evidence="1">
    <location>
        <begin position="27"/>
        <end position="329"/>
    </location>
</feature>
<dbReference type="GO" id="GO:0005524">
    <property type="term" value="F:ATP binding"/>
    <property type="evidence" value="ECO:0007669"/>
    <property type="project" value="InterPro"/>
</dbReference>
<dbReference type="SUPFAM" id="SSF52540">
    <property type="entry name" value="P-loop containing nucleoside triphosphate hydrolases"/>
    <property type="match status" value="1"/>
</dbReference>
<dbReference type="EMBL" id="WNKT01000003">
    <property type="protein sequence ID" value="MTW19977.1"/>
    <property type="molecule type" value="Genomic_DNA"/>
</dbReference>
<dbReference type="GO" id="GO:0006302">
    <property type="term" value="P:double-strand break repair"/>
    <property type="evidence" value="ECO:0007669"/>
    <property type="project" value="TreeGrafter"/>
</dbReference>
<dbReference type="InterPro" id="IPR003959">
    <property type="entry name" value="ATPase_AAA_core"/>
</dbReference>
<dbReference type="PANTHER" id="PTHR32182">
    <property type="entry name" value="DNA REPLICATION AND REPAIR PROTEIN RECF"/>
    <property type="match status" value="1"/>
</dbReference>
<comment type="caution">
    <text evidence="2">The sequence shown here is derived from an EMBL/GenBank/DDBJ whole genome shotgun (WGS) entry which is preliminary data.</text>
</comment>
<dbReference type="Gene3D" id="3.40.50.300">
    <property type="entry name" value="P-loop containing nucleotide triphosphate hydrolases"/>
    <property type="match status" value="1"/>
</dbReference>
<evidence type="ECO:0000259" key="1">
    <source>
        <dbReference type="Pfam" id="PF13304"/>
    </source>
</evidence>
<evidence type="ECO:0000313" key="2">
    <source>
        <dbReference type="EMBL" id="MTW19977.1"/>
    </source>
</evidence>
<dbReference type="InterPro" id="IPR027417">
    <property type="entry name" value="P-loop_NTPase"/>
</dbReference>